<protein>
    <submittedName>
        <fullName evidence="2">Uncharacterized protein</fullName>
    </submittedName>
</protein>
<reference evidence="3" key="1">
    <citation type="journal article" date="2019" name="Int. J. Syst. Evol. Microbiol.">
        <title>The Global Catalogue of Microorganisms (GCM) 10K type strain sequencing project: providing services to taxonomists for standard genome sequencing and annotation.</title>
        <authorList>
            <consortium name="The Broad Institute Genomics Platform"/>
            <consortium name="The Broad Institute Genome Sequencing Center for Infectious Disease"/>
            <person name="Wu L."/>
            <person name="Ma J."/>
        </authorList>
    </citation>
    <scope>NUCLEOTIDE SEQUENCE [LARGE SCALE GENOMIC DNA]</scope>
    <source>
        <strain evidence="3">CCUG 63246</strain>
    </source>
</reference>
<dbReference type="Proteomes" id="UP001597163">
    <property type="component" value="Unassembled WGS sequence"/>
</dbReference>
<evidence type="ECO:0000313" key="2">
    <source>
        <dbReference type="EMBL" id="MFD1160863.1"/>
    </source>
</evidence>
<gene>
    <name evidence="2" type="ORF">ACFQ2E_00450</name>
</gene>
<accession>A0ABW3R7E4</accession>
<dbReference type="PROSITE" id="PS51257">
    <property type="entry name" value="PROKAR_LIPOPROTEIN"/>
    <property type="match status" value="1"/>
</dbReference>
<comment type="caution">
    <text evidence="2">The sequence shown here is derived from an EMBL/GenBank/DDBJ whole genome shotgun (WGS) entry which is preliminary data.</text>
</comment>
<organism evidence="2 3">
    <name type="scientific">Hwangdonia seohaensis</name>
    <dbReference type="NCBI Taxonomy" id="1240727"/>
    <lineage>
        <taxon>Bacteria</taxon>
        <taxon>Pseudomonadati</taxon>
        <taxon>Bacteroidota</taxon>
        <taxon>Flavobacteriia</taxon>
        <taxon>Flavobacteriales</taxon>
        <taxon>Flavobacteriaceae</taxon>
        <taxon>Hwangdonia</taxon>
    </lineage>
</organism>
<dbReference type="RefSeq" id="WP_311935019.1">
    <property type="nucleotide sequence ID" value="NZ_JAVSCK010000001.1"/>
</dbReference>
<sequence>MKTTFLIKFFLILLISMSSCDDDNNIDQNLYYYDQTGCSDPWNTGKNDSNTKTATALKQYFENLNVDILGINFENISQEGENSCDACACTTGVRILINILESDNQKVIDVGFKKVE</sequence>
<feature type="signal peptide" evidence="1">
    <location>
        <begin position="1"/>
        <end position="21"/>
    </location>
</feature>
<feature type="chain" id="PRO_5046047165" evidence="1">
    <location>
        <begin position="22"/>
        <end position="116"/>
    </location>
</feature>
<dbReference type="EMBL" id="JBHTLJ010000001">
    <property type="protein sequence ID" value="MFD1160863.1"/>
    <property type="molecule type" value="Genomic_DNA"/>
</dbReference>
<keyword evidence="3" id="KW-1185">Reference proteome</keyword>
<name>A0ABW3R7E4_9FLAO</name>
<keyword evidence="1" id="KW-0732">Signal</keyword>
<evidence type="ECO:0000313" key="3">
    <source>
        <dbReference type="Proteomes" id="UP001597163"/>
    </source>
</evidence>
<proteinExistence type="predicted"/>
<evidence type="ECO:0000256" key="1">
    <source>
        <dbReference type="SAM" id="SignalP"/>
    </source>
</evidence>